<evidence type="ECO:0000256" key="7">
    <source>
        <dbReference type="ARBA" id="ARBA00023180"/>
    </source>
</evidence>
<evidence type="ECO:0000256" key="8">
    <source>
        <dbReference type="PIRSR" id="PIRSR000137-2"/>
    </source>
</evidence>
<feature type="domain" description="Glucose-methanol-choline oxidoreductase N-terminal" evidence="10">
    <location>
        <begin position="318"/>
        <end position="332"/>
    </location>
</feature>
<feature type="chain" id="PRO_5041304096" evidence="9">
    <location>
        <begin position="20"/>
        <end position="650"/>
    </location>
</feature>
<sequence length="650" mass="69512">MPALTYLLLAAIGASSVHSAPSKQSCNAPVTPSSFSSTSLDVVIVGGGTAGLVLASRLSESKKLQVGVIEGGYDRINDPLIDVPNAANALGYQGALFGNSTYDWEYTSVPQRGLDGRVLSYPSGKVLGGSSAINGITIQRGSREDYDAWGNAFGNGQEWTFDALLPYFKRYERWHAPTLSATGDLDSDELSAVHGTDGRISVSYNNFLTGVDIPLTQAGIALGLGPTQNPDGGDDSLFPNFGASHGLDPATGNRSYAANGYYGQTERCRSNLHLLTGAVVTRIIWDKKNATKAVGVEYAVGNDKFTVKASKEVVLSAGSLRSPQILELSGVGNKTLLQSLNIPVVVDIPQVGENLQEQFIAATDFLVRDGVLTLDALGNNATFLAEQQNLYRTNKTGAFTYLLNVNAPTPIRSLVLEDQYTAMRAALDTYLASETLTPLQTVQYNLTKQFLDGGEVATSSLLVVPSGGLVSTPAAGQGYISVVSSPGHPFSRGNVHINTTDPLAYPLIDSAFLTNPWDVQFTINVMKFVRRWVATSDIIVSPGTPPQEADSWTDDQWTAYVQSVLGTAHHPVGTAAMASQELGGVVDPRFKVYGLQNVRVVDASVFPMHIGVAPLSTTYMLAEKVNRVASDLSFTAADFIFRRLMPSRRI</sequence>
<dbReference type="InterPro" id="IPR007867">
    <property type="entry name" value="GMC_OxRtase_C"/>
</dbReference>
<keyword evidence="12" id="KW-1185">Reference proteome</keyword>
<evidence type="ECO:0000256" key="4">
    <source>
        <dbReference type="ARBA" id="ARBA00022729"/>
    </source>
</evidence>
<dbReference type="GO" id="GO:0016614">
    <property type="term" value="F:oxidoreductase activity, acting on CH-OH group of donors"/>
    <property type="evidence" value="ECO:0007669"/>
    <property type="project" value="InterPro"/>
</dbReference>
<dbReference type="EMBL" id="JAUEPT010000005">
    <property type="protein sequence ID" value="KAK0451675.1"/>
    <property type="molecule type" value="Genomic_DNA"/>
</dbReference>
<feature type="binding site" evidence="8">
    <location>
        <position position="126"/>
    </location>
    <ligand>
        <name>FAD</name>
        <dbReference type="ChEBI" id="CHEBI:57692"/>
    </ligand>
</feature>
<evidence type="ECO:0000313" key="12">
    <source>
        <dbReference type="Proteomes" id="UP001175226"/>
    </source>
</evidence>
<comment type="similarity">
    <text evidence="2">Belongs to the GMC oxidoreductase family.</text>
</comment>
<proteinExistence type="inferred from homology"/>
<evidence type="ECO:0000256" key="1">
    <source>
        <dbReference type="ARBA" id="ARBA00001974"/>
    </source>
</evidence>
<evidence type="ECO:0000256" key="9">
    <source>
        <dbReference type="SAM" id="SignalP"/>
    </source>
</evidence>
<feature type="binding site" evidence="8">
    <location>
        <position position="280"/>
    </location>
    <ligand>
        <name>FAD</name>
        <dbReference type="ChEBI" id="CHEBI:57692"/>
    </ligand>
</feature>
<evidence type="ECO:0000259" key="10">
    <source>
        <dbReference type="PROSITE" id="PS00624"/>
    </source>
</evidence>
<comment type="cofactor">
    <cofactor evidence="1 8">
        <name>FAD</name>
        <dbReference type="ChEBI" id="CHEBI:57692"/>
    </cofactor>
</comment>
<evidence type="ECO:0000256" key="3">
    <source>
        <dbReference type="ARBA" id="ARBA00022630"/>
    </source>
</evidence>
<dbReference type="InterPro" id="IPR000172">
    <property type="entry name" value="GMC_OxRdtase_N"/>
</dbReference>
<evidence type="ECO:0000313" key="11">
    <source>
        <dbReference type="EMBL" id="KAK0451675.1"/>
    </source>
</evidence>
<evidence type="ECO:0000256" key="2">
    <source>
        <dbReference type="ARBA" id="ARBA00010790"/>
    </source>
</evidence>
<comment type="caution">
    <text evidence="11">The sequence shown here is derived from an EMBL/GenBank/DDBJ whole genome shotgun (WGS) entry which is preliminary data.</text>
</comment>
<protein>
    <submittedName>
        <fullName evidence="11">Alcohol oxidase</fullName>
    </submittedName>
</protein>
<dbReference type="AlphaFoldDB" id="A0AA39JZA2"/>
<dbReference type="SUPFAM" id="SSF54373">
    <property type="entry name" value="FAD-linked reductases, C-terminal domain"/>
    <property type="match status" value="1"/>
</dbReference>
<feature type="signal peptide" evidence="9">
    <location>
        <begin position="1"/>
        <end position="19"/>
    </location>
</feature>
<dbReference type="PANTHER" id="PTHR11552">
    <property type="entry name" value="GLUCOSE-METHANOL-CHOLINE GMC OXIDOREDUCTASE"/>
    <property type="match status" value="1"/>
</dbReference>
<dbReference type="PANTHER" id="PTHR11552:SF201">
    <property type="entry name" value="GLUCOSE-METHANOL-CHOLINE OXIDOREDUCTASE N-TERMINAL DOMAIN-CONTAINING PROTEIN"/>
    <property type="match status" value="1"/>
</dbReference>
<evidence type="ECO:0000256" key="6">
    <source>
        <dbReference type="ARBA" id="ARBA00023002"/>
    </source>
</evidence>
<dbReference type="PROSITE" id="PS00624">
    <property type="entry name" value="GMC_OXRED_2"/>
    <property type="match status" value="1"/>
</dbReference>
<dbReference type="PIRSF" id="PIRSF000137">
    <property type="entry name" value="Alcohol_oxidase"/>
    <property type="match status" value="1"/>
</dbReference>
<dbReference type="InterPro" id="IPR036188">
    <property type="entry name" value="FAD/NAD-bd_sf"/>
</dbReference>
<dbReference type="Gene3D" id="3.50.50.60">
    <property type="entry name" value="FAD/NAD(P)-binding domain"/>
    <property type="match status" value="1"/>
</dbReference>
<dbReference type="Pfam" id="PF00732">
    <property type="entry name" value="GMC_oxred_N"/>
    <property type="match status" value="1"/>
</dbReference>
<accession>A0AA39JZA2</accession>
<keyword evidence="4 9" id="KW-0732">Signal</keyword>
<reference evidence="11" key="1">
    <citation type="submission" date="2023-06" db="EMBL/GenBank/DDBJ databases">
        <authorList>
            <consortium name="Lawrence Berkeley National Laboratory"/>
            <person name="Ahrendt S."/>
            <person name="Sahu N."/>
            <person name="Indic B."/>
            <person name="Wong-Bajracharya J."/>
            <person name="Merenyi Z."/>
            <person name="Ke H.-M."/>
            <person name="Monk M."/>
            <person name="Kocsube S."/>
            <person name="Drula E."/>
            <person name="Lipzen A."/>
            <person name="Balint B."/>
            <person name="Henrissat B."/>
            <person name="Andreopoulos B."/>
            <person name="Martin F.M."/>
            <person name="Harder C.B."/>
            <person name="Rigling D."/>
            <person name="Ford K.L."/>
            <person name="Foster G.D."/>
            <person name="Pangilinan J."/>
            <person name="Papanicolaou A."/>
            <person name="Barry K."/>
            <person name="LaButti K."/>
            <person name="Viragh M."/>
            <person name="Koriabine M."/>
            <person name="Yan M."/>
            <person name="Riley R."/>
            <person name="Champramary S."/>
            <person name="Plett K.L."/>
            <person name="Tsai I.J."/>
            <person name="Slot J."/>
            <person name="Sipos G."/>
            <person name="Plett J."/>
            <person name="Nagy L.G."/>
            <person name="Grigoriev I.V."/>
        </authorList>
    </citation>
    <scope>NUCLEOTIDE SEQUENCE</scope>
    <source>
        <strain evidence="11">FPL87.14</strain>
    </source>
</reference>
<evidence type="ECO:0000256" key="5">
    <source>
        <dbReference type="ARBA" id="ARBA00022827"/>
    </source>
</evidence>
<dbReference type="Proteomes" id="UP001175226">
    <property type="component" value="Unassembled WGS sequence"/>
</dbReference>
<keyword evidence="3" id="KW-0285">Flavoprotein</keyword>
<keyword evidence="5 8" id="KW-0274">FAD</keyword>
<keyword evidence="6" id="KW-0560">Oxidoreductase</keyword>
<gene>
    <name evidence="11" type="ORF">EV421DRAFT_2075654</name>
</gene>
<dbReference type="GO" id="GO:0050660">
    <property type="term" value="F:flavin adenine dinucleotide binding"/>
    <property type="evidence" value="ECO:0007669"/>
    <property type="project" value="InterPro"/>
</dbReference>
<organism evidence="11 12">
    <name type="scientific">Armillaria borealis</name>
    <dbReference type="NCBI Taxonomy" id="47425"/>
    <lineage>
        <taxon>Eukaryota</taxon>
        <taxon>Fungi</taxon>
        <taxon>Dikarya</taxon>
        <taxon>Basidiomycota</taxon>
        <taxon>Agaricomycotina</taxon>
        <taxon>Agaricomycetes</taxon>
        <taxon>Agaricomycetidae</taxon>
        <taxon>Agaricales</taxon>
        <taxon>Marasmiineae</taxon>
        <taxon>Physalacriaceae</taxon>
        <taxon>Armillaria</taxon>
    </lineage>
</organism>
<dbReference type="SUPFAM" id="SSF51905">
    <property type="entry name" value="FAD/NAD(P)-binding domain"/>
    <property type="match status" value="1"/>
</dbReference>
<dbReference type="Gene3D" id="3.30.560.10">
    <property type="entry name" value="Glucose Oxidase, domain 3"/>
    <property type="match status" value="1"/>
</dbReference>
<keyword evidence="7" id="KW-0325">Glycoprotein</keyword>
<dbReference type="Pfam" id="PF05199">
    <property type="entry name" value="GMC_oxred_C"/>
    <property type="match status" value="1"/>
</dbReference>
<name>A0AA39JZA2_9AGAR</name>
<dbReference type="InterPro" id="IPR012132">
    <property type="entry name" value="GMC_OxRdtase"/>
</dbReference>